<gene>
    <name evidence="3" type="ORF">B0T16DRAFT_328262</name>
</gene>
<feature type="transmembrane region" description="Helical" evidence="2">
    <location>
        <begin position="243"/>
        <end position="264"/>
    </location>
</feature>
<keyword evidence="2" id="KW-1133">Transmembrane helix</keyword>
<reference evidence="3" key="1">
    <citation type="submission" date="2023-06" db="EMBL/GenBank/DDBJ databases">
        <title>Genome-scale phylogeny and comparative genomics of the fungal order Sordariales.</title>
        <authorList>
            <consortium name="Lawrence Berkeley National Laboratory"/>
            <person name="Hensen N."/>
            <person name="Bonometti L."/>
            <person name="Westerberg I."/>
            <person name="Brannstrom I.O."/>
            <person name="Guillou S."/>
            <person name="Cros-Aarteil S."/>
            <person name="Calhoun S."/>
            <person name="Haridas S."/>
            <person name="Kuo A."/>
            <person name="Mondo S."/>
            <person name="Pangilinan J."/>
            <person name="Riley R."/>
            <person name="Labutti K."/>
            <person name="Andreopoulos B."/>
            <person name="Lipzen A."/>
            <person name="Chen C."/>
            <person name="Yanf M."/>
            <person name="Daum C."/>
            <person name="Ng V."/>
            <person name="Clum A."/>
            <person name="Steindorff A."/>
            <person name="Ohm R."/>
            <person name="Martin F."/>
            <person name="Silar P."/>
            <person name="Natvig D."/>
            <person name="Lalanne C."/>
            <person name="Gautier V."/>
            <person name="Ament-Velasquez S.L."/>
            <person name="Kruys A."/>
            <person name="Hutchinson M.I."/>
            <person name="Powell A.J."/>
            <person name="Barry K."/>
            <person name="Miller A.N."/>
            <person name="Grigoriev I.V."/>
            <person name="Debuchy R."/>
            <person name="Gladieux P."/>
            <person name="Thoren M.H."/>
            <person name="Johannesson H."/>
        </authorList>
    </citation>
    <scope>NUCLEOTIDE SEQUENCE</scope>
    <source>
        <strain evidence="3">SMH2532-1</strain>
    </source>
</reference>
<comment type="caution">
    <text evidence="3">The sequence shown here is derived from an EMBL/GenBank/DDBJ whole genome shotgun (WGS) entry which is preliminary data.</text>
</comment>
<evidence type="ECO:0000256" key="2">
    <source>
        <dbReference type="SAM" id="Phobius"/>
    </source>
</evidence>
<dbReference type="Proteomes" id="UP001174936">
    <property type="component" value="Unassembled WGS sequence"/>
</dbReference>
<dbReference type="AlphaFoldDB" id="A0AA39Y428"/>
<proteinExistence type="predicted"/>
<name>A0AA39Y428_9PEZI</name>
<feature type="region of interest" description="Disordered" evidence="1">
    <location>
        <begin position="99"/>
        <end position="120"/>
    </location>
</feature>
<keyword evidence="2" id="KW-0472">Membrane</keyword>
<sequence length="346" mass="39947">MTSKDPISFPLGSVPKDWDPDELKYCGARGTSIHAPPSLEGDIHPIFSNWVIPDTNGEAESLRRELRQPLLLASRILETVGLPWLSEFCIDDIFRRGYPGPNDPQGPPSDHPDRQGDIPCANPEVIVRHHRAAWATPRLVRAWLSTTDWELRSNLPSYVQWQLNESMFSSFGWVGYTCRHQQAREMSAEDTPLRDRPDAIMAADKEARERGATSRFLTVLIMKEYVFRLCELRRLGRLGREEYLFTAFMAAVTVLHELGHVIYWRDFRALNRRMTEPFFGGDLEMELGDSFIASIFGGWVPVPIANENRFRLRGTFEEGIAWKEHLSWDYHKTRPRYRNHLSIPVQ</sequence>
<evidence type="ECO:0000256" key="1">
    <source>
        <dbReference type="SAM" id="MobiDB-lite"/>
    </source>
</evidence>
<protein>
    <submittedName>
        <fullName evidence="3">Uncharacterized protein</fullName>
    </submittedName>
</protein>
<evidence type="ECO:0000313" key="3">
    <source>
        <dbReference type="EMBL" id="KAK0645659.1"/>
    </source>
</evidence>
<keyword evidence="4" id="KW-1185">Reference proteome</keyword>
<evidence type="ECO:0000313" key="4">
    <source>
        <dbReference type="Proteomes" id="UP001174936"/>
    </source>
</evidence>
<keyword evidence="2" id="KW-0812">Transmembrane</keyword>
<dbReference type="EMBL" id="JAULSV010000004">
    <property type="protein sequence ID" value="KAK0645659.1"/>
    <property type="molecule type" value="Genomic_DNA"/>
</dbReference>
<accession>A0AA39Y428</accession>
<organism evidence="3 4">
    <name type="scientific">Cercophora newfieldiana</name>
    <dbReference type="NCBI Taxonomy" id="92897"/>
    <lineage>
        <taxon>Eukaryota</taxon>
        <taxon>Fungi</taxon>
        <taxon>Dikarya</taxon>
        <taxon>Ascomycota</taxon>
        <taxon>Pezizomycotina</taxon>
        <taxon>Sordariomycetes</taxon>
        <taxon>Sordariomycetidae</taxon>
        <taxon>Sordariales</taxon>
        <taxon>Lasiosphaeriaceae</taxon>
        <taxon>Cercophora</taxon>
    </lineage>
</organism>